<protein>
    <submittedName>
        <fullName evidence="1">Uncharacterized protein</fullName>
    </submittedName>
</protein>
<keyword evidence="2" id="KW-1185">Reference proteome</keyword>
<evidence type="ECO:0000313" key="1">
    <source>
        <dbReference type="EMBL" id="NDL02958.1"/>
    </source>
</evidence>
<organism evidence="1 2">
    <name type="scientific">Photorhabdus bodei</name>
    <dbReference type="NCBI Taxonomy" id="2029681"/>
    <lineage>
        <taxon>Bacteria</taxon>
        <taxon>Pseudomonadati</taxon>
        <taxon>Pseudomonadota</taxon>
        <taxon>Gammaproteobacteria</taxon>
        <taxon>Enterobacterales</taxon>
        <taxon>Morganellaceae</taxon>
        <taxon>Photorhabdus</taxon>
    </lineage>
</organism>
<reference evidence="1 2" key="1">
    <citation type="submission" date="2019-12" db="EMBL/GenBank/DDBJ databases">
        <title>Engineering Photorhabdus to improve their lethality against agricultural pests.</title>
        <authorList>
            <person name="Machado R.A.R."/>
        </authorList>
    </citation>
    <scope>NUCLEOTIDE SEQUENCE [LARGE SCALE GENOMIC DNA]</scope>
    <source>
        <strain evidence="1 2">M-CN4</strain>
    </source>
</reference>
<name>A0ABX0AIY8_9GAMM</name>
<dbReference type="EMBL" id="WSFC01000010">
    <property type="protein sequence ID" value="NDL02958.1"/>
    <property type="molecule type" value="Genomic_DNA"/>
</dbReference>
<proteinExistence type="predicted"/>
<sequence>MNNSQELYCLTDTLPASRTMLDIMELAMAGAKLGYFSATRLFLKGHL</sequence>
<dbReference type="RefSeq" id="WP_162120123.1">
    <property type="nucleotide sequence ID" value="NZ_CAWPJS010000010.1"/>
</dbReference>
<accession>A0ABX0AIY8</accession>
<dbReference type="Proteomes" id="UP000466619">
    <property type="component" value="Unassembled WGS sequence"/>
</dbReference>
<evidence type="ECO:0000313" key="2">
    <source>
        <dbReference type="Proteomes" id="UP000466619"/>
    </source>
</evidence>
<comment type="caution">
    <text evidence="1">The sequence shown here is derived from an EMBL/GenBank/DDBJ whole genome shotgun (WGS) entry which is preliminary data.</text>
</comment>
<gene>
    <name evidence="1" type="ORF">GPY48_06720</name>
</gene>